<dbReference type="AlphaFoldDB" id="A0A537LMQ2"/>
<evidence type="ECO:0000256" key="5">
    <source>
        <dbReference type="HAMAP-Rule" id="MF_00265"/>
    </source>
</evidence>
<sequence>MILVDTSVWVDHFRTGNRKLAGLLDEEQVLTHPFVIGELACGSLRNRAEVLALLEALPEAEMAEHREVLEFVEHERLYGHGIGWVDVHLLAAARLVGAALWTLDRPLLKVASALAIASAPF</sequence>
<reference evidence="9 10" key="1">
    <citation type="journal article" date="2019" name="Nat. Microbiol.">
        <title>Mediterranean grassland soil C-N compound turnover is dependent on rainfall and depth, and is mediated by genomically divergent microorganisms.</title>
        <authorList>
            <person name="Diamond S."/>
            <person name="Andeer P.F."/>
            <person name="Li Z."/>
            <person name="Crits-Christoph A."/>
            <person name="Burstein D."/>
            <person name="Anantharaman K."/>
            <person name="Lane K.R."/>
            <person name="Thomas B.C."/>
            <person name="Pan C."/>
            <person name="Northen T.R."/>
            <person name="Banfield J.F."/>
        </authorList>
    </citation>
    <scope>NUCLEOTIDE SEQUENCE [LARGE SCALE GENOMIC DNA]</scope>
    <source>
        <strain evidence="7">NP_1</strain>
        <strain evidence="8">NP_2</strain>
    </source>
</reference>
<keyword evidence="3 5" id="KW-0479">Metal-binding</keyword>
<dbReference type="Proteomes" id="UP000315217">
    <property type="component" value="Unassembled WGS sequence"/>
</dbReference>
<dbReference type="EMBL" id="VBAJ01000068">
    <property type="protein sequence ID" value="TMJ09117.1"/>
    <property type="molecule type" value="Genomic_DNA"/>
</dbReference>
<keyword evidence="5" id="KW-0460">Magnesium</keyword>
<dbReference type="Pfam" id="PF01850">
    <property type="entry name" value="PIN"/>
    <property type="match status" value="1"/>
</dbReference>
<organism evidence="7 9">
    <name type="scientific">Candidatus Segetimicrobium genomatis</name>
    <dbReference type="NCBI Taxonomy" id="2569760"/>
    <lineage>
        <taxon>Bacteria</taxon>
        <taxon>Bacillati</taxon>
        <taxon>Candidatus Sysuimicrobiota</taxon>
        <taxon>Candidatus Sysuimicrobiia</taxon>
        <taxon>Candidatus Sysuimicrobiales</taxon>
        <taxon>Candidatus Segetimicrobiaceae</taxon>
        <taxon>Candidatus Segetimicrobium</taxon>
    </lineage>
</organism>
<evidence type="ECO:0000313" key="8">
    <source>
        <dbReference type="EMBL" id="TMJ09117.1"/>
    </source>
</evidence>
<protein>
    <recommendedName>
        <fullName evidence="5">Ribonuclease VapC</fullName>
        <shortName evidence="5">RNase VapC</shortName>
        <ecNumber evidence="5">3.1.-.-</ecNumber>
    </recommendedName>
    <alternativeName>
        <fullName evidence="5">Toxin VapC</fullName>
    </alternativeName>
</protein>
<keyword evidence="4 5" id="KW-0378">Hydrolase</keyword>
<evidence type="ECO:0000313" key="10">
    <source>
        <dbReference type="Proteomes" id="UP000318661"/>
    </source>
</evidence>
<name>A0A537LMQ2_9BACT</name>
<dbReference type="GO" id="GO:0004540">
    <property type="term" value="F:RNA nuclease activity"/>
    <property type="evidence" value="ECO:0007669"/>
    <property type="project" value="InterPro"/>
</dbReference>
<keyword evidence="2 5" id="KW-0540">Nuclease</keyword>
<dbReference type="GO" id="GO:0016787">
    <property type="term" value="F:hydrolase activity"/>
    <property type="evidence" value="ECO:0007669"/>
    <property type="project" value="UniProtKB-KW"/>
</dbReference>
<dbReference type="Gene3D" id="3.40.50.1010">
    <property type="entry name" value="5'-nuclease"/>
    <property type="match status" value="1"/>
</dbReference>
<evidence type="ECO:0000256" key="2">
    <source>
        <dbReference type="ARBA" id="ARBA00022722"/>
    </source>
</evidence>
<comment type="function">
    <text evidence="5">Toxic component of a toxin-antitoxin (TA) system. An RNase.</text>
</comment>
<evidence type="ECO:0000256" key="1">
    <source>
        <dbReference type="ARBA" id="ARBA00022649"/>
    </source>
</evidence>
<keyword evidence="5" id="KW-0800">Toxin</keyword>
<evidence type="ECO:0000313" key="9">
    <source>
        <dbReference type="Proteomes" id="UP000315217"/>
    </source>
</evidence>
<feature type="binding site" evidence="5">
    <location>
        <position position="86"/>
    </location>
    <ligand>
        <name>Mg(2+)</name>
        <dbReference type="ChEBI" id="CHEBI:18420"/>
    </ligand>
</feature>
<dbReference type="GO" id="GO:0090729">
    <property type="term" value="F:toxin activity"/>
    <property type="evidence" value="ECO:0007669"/>
    <property type="project" value="UniProtKB-KW"/>
</dbReference>
<dbReference type="SUPFAM" id="SSF88723">
    <property type="entry name" value="PIN domain-like"/>
    <property type="match status" value="1"/>
</dbReference>
<comment type="similarity">
    <text evidence="5">Belongs to the PINc/VapC protein family.</text>
</comment>
<feature type="domain" description="PIN" evidence="6">
    <location>
        <begin position="2"/>
        <end position="111"/>
    </location>
</feature>
<dbReference type="Proteomes" id="UP000318661">
    <property type="component" value="Unassembled WGS sequence"/>
</dbReference>
<comment type="cofactor">
    <cofactor evidence="5">
        <name>Mg(2+)</name>
        <dbReference type="ChEBI" id="CHEBI:18420"/>
    </cofactor>
</comment>
<evidence type="ECO:0000259" key="6">
    <source>
        <dbReference type="Pfam" id="PF01850"/>
    </source>
</evidence>
<keyword evidence="1 5" id="KW-1277">Toxin-antitoxin system</keyword>
<dbReference type="EMBL" id="VBAI01000172">
    <property type="protein sequence ID" value="TMJ08947.1"/>
    <property type="molecule type" value="Genomic_DNA"/>
</dbReference>
<evidence type="ECO:0000256" key="3">
    <source>
        <dbReference type="ARBA" id="ARBA00022723"/>
    </source>
</evidence>
<feature type="binding site" evidence="5">
    <location>
        <position position="5"/>
    </location>
    <ligand>
        <name>Mg(2+)</name>
        <dbReference type="ChEBI" id="CHEBI:18420"/>
    </ligand>
</feature>
<dbReference type="GO" id="GO:0000287">
    <property type="term" value="F:magnesium ion binding"/>
    <property type="evidence" value="ECO:0007669"/>
    <property type="project" value="UniProtKB-UniRule"/>
</dbReference>
<dbReference type="InterPro" id="IPR029060">
    <property type="entry name" value="PIN-like_dom_sf"/>
</dbReference>
<accession>A0A537LMQ2</accession>
<dbReference type="EC" id="3.1.-.-" evidence="5"/>
<gene>
    <name evidence="5" type="primary">vapC</name>
    <name evidence="7" type="ORF">E6G98_10910</name>
    <name evidence="8" type="ORF">E6G99_03170</name>
</gene>
<proteinExistence type="inferred from homology"/>
<evidence type="ECO:0000313" key="7">
    <source>
        <dbReference type="EMBL" id="TMJ08947.1"/>
    </source>
</evidence>
<dbReference type="InterPro" id="IPR022907">
    <property type="entry name" value="VapC_family"/>
</dbReference>
<dbReference type="HAMAP" id="MF_00265">
    <property type="entry name" value="VapC_Nob1"/>
    <property type="match status" value="1"/>
</dbReference>
<comment type="caution">
    <text evidence="7">The sequence shown here is derived from an EMBL/GenBank/DDBJ whole genome shotgun (WGS) entry which is preliminary data.</text>
</comment>
<dbReference type="InterPro" id="IPR002716">
    <property type="entry name" value="PIN_dom"/>
</dbReference>
<evidence type="ECO:0000256" key="4">
    <source>
        <dbReference type="ARBA" id="ARBA00022801"/>
    </source>
</evidence>